<dbReference type="InterPro" id="IPR058163">
    <property type="entry name" value="LysR-type_TF_proteobact-type"/>
</dbReference>
<dbReference type="SUPFAM" id="SSF46785">
    <property type="entry name" value="Winged helix' DNA-binding domain"/>
    <property type="match status" value="1"/>
</dbReference>
<comment type="similarity">
    <text evidence="1">Belongs to the LysR transcriptional regulatory family.</text>
</comment>
<name>A0A2W0EMY1_PSEJE</name>
<dbReference type="SUPFAM" id="SSF53850">
    <property type="entry name" value="Periplasmic binding protein-like II"/>
    <property type="match status" value="1"/>
</dbReference>
<organism evidence="6 7">
    <name type="scientific">Pseudomonas jessenii</name>
    <dbReference type="NCBI Taxonomy" id="77298"/>
    <lineage>
        <taxon>Bacteria</taxon>
        <taxon>Pseudomonadati</taxon>
        <taxon>Pseudomonadota</taxon>
        <taxon>Gammaproteobacteria</taxon>
        <taxon>Pseudomonadales</taxon>
        <taxon>Pseudomonadaceae</taxon>
        <taxon>Pseudomonas</taxon>
    </lineage>
</organism>
<dbReference type="GO" id="GO:0043565">
    <property type="term" value="F:sequence-specific DNA binding"/>
    <property type="evidence" value="ECO:0007669"/>
    <property type="project" value="TreeGrafter"/>
</dbReference>
<sequence>MLVSSSRKRLPPLNTIAAFEASARLMSFTSAAAELSLSQGAVSRQIQRLEERIGTALFERRHKKIELTKAGDIFYRAICESLVSIRRAVMDIERLNSTHVTISASLAMSSFWIMPAILKFKHLAPEINISILANDQVLDPFRDAVDLAILYGDGAWPDLNSYKLFDEKIFPVCSDSYATEHMIKSIDDLKRCTLIEVVSENSVCGSWEDWFNQIGYTGKFGNTQPLQVSNYDLAYRAAEAGQGITLAWNYGPQEILRSKRLIRPVDEYVDTGMAEYLVTGLSSAERPAIDRVRALLIEYSKGEGAAVF</sequence>
<dbReference type="GO" id="GO:0003700">
    <property type="term" value="F:DNA-binding transcription factor activity"/>
    <property type="evidence" value="ECO:0007669"/>
    <property type="project" value="InterPro"/>
</dbReference>
<protein>
    <recommendedName>
        <fullName evidence="5">HTH lysR-type domain-containing protein</fullName>
    </recommendedName>
</protein>
<accession>A0A2W0EMY1</accession>
<dbReference type="InterPro" id="IPR000847">
    <property type="entry name" value="LysR_HTH_N"/>
</dbReference>
<dbReference type="PANTHER" id="PTHR30537:SF74">
    <property type="entry name" value="HTH-TYPE TRANSCRIPTIONAL REGULATOR TRPI"/>
    <property type="match status" value="1"/>
</dbReference>
<dbReference type="InterPro" id="IPR036388">
    <property type="entry name" value="WH-like_DNA-bd_sf"/>
</dbReference>
<reference evidence="6 7" key="1">
    <citation type="journal article" date="2018" name="Appl. Microbiol. Biotechnol.">
        <title>Characterization of the caprolactam degradation pathway in Pseudomonas jessenii using mass spectrometry-based proteomics.</title>
        <authorList>
            <person name="Otzen M."/>
            <person name="Palacio C."/>
            <person name="Janssen D.B."/>
        </authorList>
    </citation>
    <scope>NUCLEOTIDE SEQUENCE [LARGE SCALE GENOMIC DNA]</scope>
    <source>
        <strain evidence="6 7">GO3</strain>
    </source>
</reference>
<dbReference type="PRINTS" id="PR00039">
    <property type="entry name" value="HTHLYSR"/>
</dbReference>
<comment type="caution">
    <text evidence="6">The sequence shown here is derived from an EMBL/GenBank/DDBJ whole genome shotgun (WGS) entry which is preliminary data.</text>
</comment>
<dbReference type="Pfam" id="PF03466">
    <property type="entry name" value="LysR_substrate"/>
    <property type="match status" value="1"/>
</dbReference>
<dbReference type="Proteomes" id="UP000247437">
    <property type="component" value="Unassembled WGS sequence"/>
</dbReference>
<proteinExistence type="inferred from homology"/>
<dbReference type="AlphaFoldDB" id="A0A2W0EMY1"/>
<keyword evidence="4" id="KW-0804">Transcription</keyword>
<keyword evidence="3" id="KW-0238">DNA-binding</keyword>
<evidence type="ECO:0000256" key="2">
    <source>
        <dbReference type="ARBA" id="ARBA00023015"/>
    </source>
</evidence>
<dbReference type="OrthoDB" id="5526340at2"/>
<dbReference type="PANTHER" id="PTHR30537">
    <property type="entry name" value="HTH-TYPE TRANSCRIPTIONAL REGULATOR"/>
    <property type="match status" value="1"/>
</dbReference>
<feature type="domain" description="HTH lysR-type" evidence="5">
    <location>
        <begin position="11"/>
        <end position="68"/>
    </location>
</feature>
<dbReference type="Pfam" id="PF00126">
    <property type="entry name" value="HTH_1"/>
    <property type="match status" value="1"/>
</dbReference>
<evidence type="ECO:0000259" key="5">
    <source>
        <dbReference type="PROSITE" id="PS50931"/>
    </source>
</evidence>
<evidence type="ECO:0000256" key="3">
    <source>
        <dbReference type="ARBA" id="ARBA00023125"/>
    </source>
</evidence>
<evidence type="ECO:0000256" key="4">
    <source>
        <dbReference type="ARBA" id="ARBA00023163"/>
    </source>
</evidence>
<evidence type="ECO:0000313" key="7">
    <source>
        <dbReference type="Proteomes" id="UP000247437"/>
    </source>
</evidence>
<evidence type="ECO:0000256" key="1">
    <source>
        <dbReference type="ARBA" id="ARBA00009437"/>
    </source>
</evidence>
<dbReference type="GO" id="GO:0006351">
    <property type="term" value="P:DNA-templated transcription"/>
    <property type="evidence" value="ECO:0007669"/>
    <property type="project" value="TreeGrafter"/>
</dbReference>
<dbReference type="InterPro" id="IPR036390">
    <property type="entry name" value="WH_DNA-bd_sf"/>
</dbReference>
<evidence type="ECO:0000313" key="6">
    <source>
        <dbReference type="EMBL" id="PYY69823.1"/>
    </source>
</evidence>
<gene>
    <name evidence="6" type="ORF">CRX42_14530</name>
</gene>
<dbReference type="Gene3D" id="1.10.10.10">
    <property type="entry name" value="Winged helix-like DNA-binding domain superfamily/Winged helix DNA-binding domain"/>
    <property type="match status" value="1"/>
</dbReference>
<dbReference type="EMBL" id="PDLL01000156">
    <property type="protein sequence ID" value="PYY69823.1"/>
    <property type="molecule type" value="Genomic_DNA"/>
</dbReference>
<dbReference type="InterPro" id="IPR005119">
    <property type="entry name" value="LysR_subst-bd"/>
</dbReference>
<dbReference type="FunFam" id="1.10.10.10:FF:000001">
    <property type="entry name" value="LysR family transcriptional regulator"/>
    <property type="match status" value="1"/>
</dbReference>
<dbReference type="Gene3D" id="3.40.190.10">
    <property type="entry name" value="Periplasmic binding protein-like II"/>
    <property type="match status" value="2"/>
</dbReference>
<dbReference type="PROSITE" id="PS50931">
    <property type="entry name" value="HTH_LYSR"/>
    <property type="match status" value="1"/>
</dbReference>
<keyword evidence="2" id="KW-0805">Transcription regulation</keyword>